<gene>
    <name evidence="8" type="ORF">AAF712_011341</name>
</gene>
<comment type="caution">
    <text evidence="8">The sequence shown here is derived from an EMBL/GenBank/DDBJ whole genome shotgun (WGS) entry which is preliminary data.</text>
</comment>
<keyword evidence="9" id="KW-1185">Reference proteome</keyword>
<evidence type="ECO:0000256" key="5">
    <source>
        <dbReference type="ARBA" id="ARBA00022857"/>
    </source>
</evidence>
<dbReference type="Proteomes" id="UP001437256">
    <property type="component" value="Unassembled WGS sequence"/>
</dbReference>
<comment type="cofactor">
    <cofactor evidence="1">
        <name>FAD</name>
        <dbReference type="ChEBI" id="CHEBI:57692"/>
    </cofactor>
</comment>
<dbReference type="Pfam" id="PF00743">
    <property type="entry name" value="FMO-like"/>
    <property type="match status" value="1"/>
</dbReference>
<dbReference type="InterPro" id="IPR036188">
    <property type="entry name" value="FAD/NAD-bd_sf"/>
</dbReference>
<organism evidence="8 9">
    <name type="scientific">Marasmius tenuissimus</name>
    <dbReference type="NCBI Taxonomy" id="585030"/>
    <lineage>
        <taxon>Eukaryota</taxon>
        <taxon>Fungi</taxon>
        <taxon>Dikarya</taxon>
        <taxon>Basidiomycota</taxon>
        <taxon>Agaricomycotina</taxon>
        <taxon>Agaricomycetes</taxon>
        <taxon>Agaricomycetidae</taxon>
        <taxon>Agaricales</taxon>
        <taxon>Marasmiineae</taxon>
        <taxon>Marasmiaceae</taxon>
        <taxon>Marasmius</taxon>
    </lineage>
</organism>
<proteinExistence type="inferred from homology"/>
<protein>
    <recommendedName>
        <fullName evidence="10">Cyclohexanone monooxygenase</fullName>
    </recommendedName>
</protein>
<dbReference type="PANTHER" id="PTHR43098">
    <property type="entry name" value="L-ORNITHINE N(5)-MONOOXYGENASE-RELATED"/>
    <property type="match status" value="1"/>
</dbReference>
<dbReference type="Gene3D" id="3.50.50.60">
    <property type="entry name" value="FAD/NAD(P)-binding domain"/>
    <property type="match status" value="2"/>
</dbReference>
<evidence type="ECO:0000313" key="8">
    <source>
        <dbReference type="EMBL" id="KAL0061823.1"/>
    </source>
</evidence>
<comment type="similarity">
    <text evidence="2">Belongs to the FAD-binding monooxygenase family.</text>
</comment>
<evidence type="ECO:0000256" key="6">
    <source>
        <dbReference type="ARBA" id="ARBA00023002"/>
    </source>
</evidence>
<dbReference type="PANTHER" id="PTHR43098:SF3">
    <property type="entry name" value="L-ORNITHINE N(5)-MONOOXYGENASE-RELATED"/>
    <property type="match status" value="1"/>
</dbReference>
<dbReference type="EMBL" id="JBBXMP010000122">
    <property type="protein sequence ID" value="KAL0061823.1"/>
    <property type="molecule type" value="Genomic_DNA"/>
</dbReference>
<evidence type="ECO:0008006" key="10">
    <source>
        <dbReference type="Google" id="ProtNLM"/>
    </source>
</evidence>
<sequence>MPTQSDMGDIDVLIVGAGFSGVYMLTHLRRLGCSVKVFESGSDLGGVWRWNCYPGARVDTVVPLYEFSMEELWKDWTWKEKFPGFAELREYFQHVDMKLAVKKDIRFNTRVTSAHWNVNTDRWDVQTESGATASPRFLILCTGFAAKFYVPPFRGIENFQGIVRHTSQWPDEGLSFEGKKVAVVGTGASGVQVIQEIGPVVKHLTVFQRTPNFATPMRQTTLDRETQQAKKKLYPTIFKRRLQTLVGLDYNPFPQDFFSATPEERDLHMEEQWNKGGFHFLIGNYQDVWVNEKANAEVYRFWRDRTRARLHDPRLQELLAPTTAPHPFGAKRLSLEQAYYEVFNQSNVRLVDTNESPIVEITANGIETSDGAHHEVDVIVLATGFDSVTGGITQIDIRGVDGSTIKEKWSNGVHTHLGMTTANFPNMFFLYGPQAPTALSNGPTCVEIQGDWITACIEHLLIKGLTRIEATREAEKIWRDMVMHNSSMALFDKAKGRYNGANIPGKHVEQLNFVGGVSLYADLCREKAEKGYQGFVLSSIGEADVVKVNGM</sequence>
<keyword evidence="7" id="KW-0503">Monooxygenase</keyword>
<keyword evidence="5" id="KW-0521">NADP</keyword>
<accession>A0ABR2ZKC5</accession>
<evidence type="ECO:0000256" key="7">
    <source>
        <dbReference type="ARBA" id="ARBA00023033"/>
    </source>
</evidence>
<keyword evidence="6" id="KW-0560">Oxidoreductase</keyword>
<evidence type="ECO:0000256" key="1">
    <source>
        <dbReference type="ARBA" id="ARBA00001974"/>
    </source>
</evidence>
<evidence type="ECO:0000256" key="2">
    <source>
        <dbReference type="ARBA" id="ARBA00010139"/>
    </source>
</evidence>
<dbReference type="SUPFAM" id="SSF51905">
    <property type="entry name" value="FAD/NAD(P)-binding domain"/>
    <property type="match status" value="2"/>
</dbReference>
<evidence type="ECO:0000256" key="4">
    <source>
        <dbReference type="ARBA" id="ARBA00022827"/>
    </source>
</evidence>
<dbReference type="InterPro" id="IPR020946">
    <property type="entry name" value="Flavin_mOase-like"/>
</dbReference>
<reference evidence="8 9" key="1">
    <citation type="submission" date="2024-05" db="EMBL/GenBank/DDBJ databases">
        <title>A draft genome resource for the thread blight pathogen Marasmius tenuissimus strain MS-2.</title>
        <authorList>
            <person name="Yulfo-Soto G.E."/>
            <person name="Baruah I.K."/>
            <person name="Amoako-Attah I."/>
            <person name="Bukari Y."/>
            <person name="Meinhardt L.W."/>
            <person name="Bailey B.A."/>
            <person name="Cohen S.P."/>
        </authorList>
    </citation>
    <scope>NUCLEOTIDE SEQUENCE [LARGE SCALE GENOMIC DNA]</scope>
    <source>
        <strain evidence="8 9">MS-2</strain>
    </source>
</reference>
<dbReference type="InterPro" id="IPR050775">
    <property type="entry name" value="FAD-binding_Monooxygenases"/>
</dbReference>
<evidence type="ECO:0000313" key="9">
    <source>
        <dbReference type="Proteomes" id="UP001437256"/>
    </source>
</evidence>
<keyword evidence="4" id="KW-0274">FAD</keyword>
<keyword evidence="3" id="KW-0285">Flavoprotein</keyword>
<name>A0ABR2ZKC5_9AGAR</name>
<evidence type="ECO:0000256" key="3">
    <source>
        <dbReference type="ARBA" id="ARBA00022630"/>
    </source>
</evidence>